<dbReference type="Pfam" id="PF12146">
    <property type="entry name" value="Hydrolase_4"/>
    <property type="match status" value="1"/>
</dbReference>
<dbReference type="InterPro" id="IPR051044">
    <property type="entry name" value="MAG_DAG_Lipase"/>
</dbReference>
<evidence type="ECO:0000259" key="1">
    <source>
        <dbReference type="Pfam" id="PF12146"/>
    </source>
</evidence>
<dbReference type="Proteomes" id="UP000789739">
    <property type="component" value="Unassembled WGS sequence"/>
</dbReference>
<dbReference type="InterPro" id="IPR029058">
    <property type="entry name" value="AB_hydrolase_fold"/>
</dbReference>
<keyword evidence="3" id="KW-1185">Reference proteome</keyword>
<evidence type="ECO:0000313" key="2">
    <source>
        <dbReference type="EMBL" id="CAG8615390.1"/>
    </source>
</evidence>
<dbReference type="Gene3D" id="3.40.50.1820">
    <property type="entry name" value="alpha/beta hydrolase"/>
    <property type="match status" value="1"/>
</dbReference>
<dbReference type="OrthoDB" id="10249433at2759"/>
<protein>
    <submittedName>
        <fullName evidence="2">4624_t:CDS:1</fullName>
    </submittedName>
</protein>
<feature type="domain" description="Serine aminopeptidase S33" evidence="1">
    <location>
        <begin position="30"/>
        <end position="269"/>
    </location>
</feature>
<dbReference type="PRINTS" id="PR00111">
    <property type="entry name" value="ABHYDROLASE"/>
</dbReference>
<dbReference type="InterPro" id="IPR022742">
    <property type="entry name" value="Hydrolase_4"/>
</dbReference>
<proteinExistence type="predicted"/>
<name>A0A9N9CXQ0_9GLOM</name>
<dbReference type="PANTHER" id="PTHR11614">
    <property type="entry name" value="PHOSPHOLIPASE-RELATED"/>
    <property type="match status" value="1"/>
</dbReference>
<comment type="caution">
    <text evidence="2">The sequence shown here is derived from an EMBL/GenBank/DDBJ whole genome shotgun (WGS) entry which is preliminary data.</text>
</comment>
<dbReference type="EMBL" id="CAJVPI010001493">
    <property type="protein sequence ID" value="CAG8615390.1"/>
    <property type="molecule type" value="Genomic_DNA"/>
</dbReference>
<organism evidence="2 3">
    <name type="scientific">Paraglomus brasilianum</name>
    <dbReference type="NCBI Taxonomy" id="144538"/>
    <lineage>
        <taxon>Eukaryota</taxon>
        <taxon>Fungi</taxon>
        <taxon>Fungi incertae sedis</taxon>
        <taxon>Mucoromycota</taxon>
        <taxon>Glomeromycotina</taxon>
        <taxon>Glomeromycetes</taxon>
        <taxon>Paraglomerales</taxon>
        <taxon>Paraglomeraceae</taxon>
        <taxon>Paraglomus</taxon>
    </lineage>
</organism>
<sequence>MADPTVVEEWITASDGAELFTMQWKPARESPVATVVFCHGFGEHVKRYCHVFDKFARAGIEVYGYDLRGFGQTGEKSKRLGVTGGMAVTCSDITDALRKQRREGVPQFLMGHSMGGATVLYYATVGEERSNLAGLVVSAPLIDQPPKIKPSELKVYACTALSKVLPSFQMKVAIDEKGISHDPEAVNKYVADPLIHGIGSLGGLADLIWSIRKVQRQTYTEITLPILIVHGNKDPITCFTTAKQLFDKIPSTDKTFREWDGLYHELHNEFEKDRVIEEYVDWILNHTGEKK</sequence>
<dbReference type="InterPro" id="IPR000073">
    <property type="entry name" value="AB_hydrolase_1"/>
</dbReference>
<dbReference type="SUPFAM" id="SSF53474">
    <property type="entry name" value="alpha/beta-Hydrolases"/>
    <property type="match status" value="1"/>
</dbReference>
<dbReference type="AlphaFoldDB" id="A0A9N9CXQ0"/>
<gene>
    <name evidence="2" type="ORF">PBRASI_LOCUS8404</name>
</gene>
<evidence type="ECO:0000313" key="3">
    <source>
        <dbReference type="Proteomes" id="UP000789739"/>
    </source>
</evidence>
<reference evidence="2" key="1">
    <citation type="submission" date="2021-06" db="EMBL/GenBank/DDBJ databases">
        <authorList>
            <person name="Kallberg Y."/>
            <person name="Tangrot J."/>
            <person name="Rosling A."/>
        </authorList>
    </citation>
    <scope>NUCLEOTIDE SEQUENCE</scope>
    <source>
        <strain evidence="2">BR232B</strain>
    </source>
</reference>
<accession>A0A9N9CXQ0</accession>